<dbReference type="AlphaFoldDB" id="A0A7H8N491"/>
<gene>
    <name evidence="2" type="ORF">HUT08_06920</name>
</gene>
<name>A0A7H8N491_9ACTN</name>
<keyword evidence="2" id="KW-0808">Transferase</keyword>
<proteinExistence type="predicted"/>
<dbReference type="InterPro" id="IPR051678">
    <property type="entry name" value="AGP_Transferase"/>
</dbReference>
<feature type="domain" description="Aminoglycoside phosphotransferase" evidence="1">
    <location>
        <begin position="28"/>
        <end position="242"/>
    </location>
</feature>
<keyword evidence="3" id="KW-1185">Reference proteome</keyword>
<dbReference type="GO" id="GO:0016740">
    <property type="term" value="F:transferase activity"/>
    <property type="evidence" value="ECO:0007669"/>
    <property type="project" value="UniProtKB-KW"/>
</dbReference>
<accession>A0A7H8N491</accession>
<evidence type="ECO:0000259" key="1">
    <source>
        <dbReference type="Pfam" id="PF01636"/>
    </source>
</evidence>
<sequence>MSFAEIPLSGRIRAIVRQAWGVELGGDARRLYGGEESAAYHVNDTSGAGSPRAVVVRVGPHWRTSEEAEWCHAVARCAARGGLAEAVVPLRTPEGRTVVRAEGRPVSLWPYVEGGWAGETDARQAERAARLLARLHRALSGAVVPGRPVVADLTVGLRGEVAYAHPALRDPELDAWLAAFSRGARREHPLHGDYYHGNLLVDAHGRLVAVLDWDEALVAPPEVELAGAALEFSGEFGDDWAACRRFVDAYLAEGGTVEELDDTDMAQLMRHRLRREAAAYTSAVARGVSHDAEDIDYHERRMAAFASLRP</sequence>
<dbReference type="EMBL" id="CP054929">
    <property type="protein sequence ID" value="QKW49324.1"/>
    <property type="molecule type" value="Genomic_DNA"/>
</dbReference>
<evidence type="ECO:0000313" key="2">
    <source>
        <dbReference type="EMBL" id="QKW49324.1"/>
    </source>
</evidence>
<dbReference type="Pfam" id="PF01636">
    <property type="entry name" value="APH"/>
    <property type="match status" value="1"/>
</dbReference>
<evidence type="ECO:0000313" key="3">
    <source>
        <dbReference type="Proteomes" id="UP000509303"/>
    </source>
</evidence>
<protein>
    <submittedName>
        <fullName evidence="2">Phosphotransferase</fullName>
    </submittedName>
</protein>
<dbReference type="SUPFAM" id="SSF56112">
    <property type="entry name" value="Protein kinase-like (PK-like)"/>
    <property type="match status" value="1"/>
</dbReference>
<dbReference type="Gene3D" id="3.90.1200.10">
    <property type="match status" value="1"/>
</dbReference>
<dbReference type="PANTHER" id="PTHR21310">
    <property type="entry name" value="AMINOGLYCOSIDE PHOSPHOTRANSFERASE-RELATED-RELATED"/>
    <property type="match status" value="1"/>
</dbReference>
<organism evidence="2 3">
    <name type="scientific">Streptomyces buecherae</name>
    <dbReference type="NCBI Taxonomy" id="2763006"/>
    <lineage>
        <taxon>Bacteria</taxon>
        <taxon>Bacillati</taxon>
        <taxon>Actinomycetota</taxon>
        <taxon>Actinomycetes</taxon>
        <taxon>Kitasatosporales</taxon>
        <taxon>Streptomycetaceae</taxon>
        <taxon>Streptomyces</taxon>
    </lineage>
</organism>
<dbReference type="InterPro" id="IPR002575">
    <property type="entry name" value="Aminoglycoside_PTrfase"/>
</dbReference>
<dbReference type="Proteomes" id="UP000509303">
    <property type="component" value="Chromosome"/>
</dbReference>
<reference evidence="2 3" key="1">
    <citation type="submission" date="2020-06" db="EMBL/GenBank/DDBJ databases">
        <title>Genome mining for natural products.</title>
        <authorList>
            <person name="Zhang B."/>
            <person name="Shi J."/>
            <person name="Ge H."/>
        </authorList>
    </citation>
    <scope>NUCLEOTIDE SEQUENCE [LARGE SCALE GENOMIC DNA]</scope>
    <source>
        <strain evidence="2 3">NA00687</strain>
    </source>
</reference>
<dbReference type="InterPro" id="IPR011009">
    <property type="entry name" value="Kinase-like_dom_sf"/>
</dbReference>